<dbReference type="AlphaFoldDB" id="A0A2T1NEQ4"/>
<dbReference type="EMBL" id="PXOQ01000007">
    <property type="protein sequence ID" value="PSG90932.1"/>
    <property type="molecule type" value="Genomic_DNA"/>
</dbReference>
<name>A0A2T1NEQ4_9FLAO</name>
<sequence length="165" mass="18530">MSLFSVLNVSAQINSSAQESSFWEHVRFGGSLGLSTSNDFFTLGVAPSAIYEFNQQFALGVSLNYTYNQLKNQYKSNIYGGSILGLFHPIPEIQLSAELEQLRVNRSFEGNFSGLEDDNYWAPALFVGAGYRTNNITLGLRYDLLYNDNRSVYASALTPFIRVYF</sequence>
<accession>A0A2T1NEQ4</accession>
<organism evidence="1 2">
    <name type="scientific">Aurantibacter aestuarii</name>
    <dbReference type="NCBI Taxonomy" id="1266046"/>
    <lineage>
        <taxon>Bacteria</taxon>
        <taxon>Pseudomonadati</taxon>
        <taxon>Bacteroidota</taxon>
        <taxon>Flavobacteriia</taxon>
        <taxon>Flavobacteriales</taxon>
        <taxon>Flavobacteriaceae</taxon>
        <taxon>Aurantibacter</taxon>
    </lineage>
</organism>
<comment type="caution">
    <text evidence="1">The sequence shown here is derived from an EMBL/GenBank/DDBJ whole genome shotgun (WGS) entry which is preliminary data.</text>
</comment>
<proteinExistence type="predicted"/>
<dbReference type="Proteomes" id="UP000238426">
    <property type="component" value="Unassembled WGS sequence"/>
</dbReference>
<evidence type="ECO:0000313" key="1">
    <source>
        <dbReference type="EMBL" id="PSG90932.1"/>
    </source>
</evidence>
<reference evidence="1 2" key="1">
    <citation type="submission" date="2018-03" db="EMBL/GenBank/DDBJ databases">
        <title>Mesoflavibacter sp. HG37 and Mesoflavibacter sp. HG96 sp.nov., two marine bacteria isolated from seawater of Western Pacific Ocean.</title>
        <authorList>
            <person name="Cheng H."/>
            <person name="Wu Y.-H."/>
            <person name="Guo L.-L."/>
            <person name="Xu X.-W."/>
        </authorList>
    </citation>
    <scope>NUCLEOTIDE SEQUENCE [LARGE SCALE GENOMIC DNA]</scope>
    <source>
        <strain evidence="1 2">KCTC 32269</strain>
    </source>
</reference>
<evidence type="ECO:0000313" key="2">
    <source>
        <dbReference type="Proteomes" id="UP000238426"/>
    </source>
</evidence>
<dbReference type="SUPFAM" id="SSF56935">
    <property type="entry name" value="Porins"/>
    <property type="match status" value="1"/>
</dbReference>
<keyword evidence="2" id="KW-1185">Reference proteome</keyword>
<protein>
    <submittedName>
        <fullName evidence="1">Alpha-ketoglutarate decarboxylase</fullName>
    </submittedName>
</protein>
<dbReference type="OrthoDB" id="1160493at2"/>
<dbReference type="Gene3D" id="2.40.160.60">
    <property type="entry name" value="Outer membrane protein transport protein (OMPP1/FadL/TodX)"/>
    <property type="match status" value="1"/>
</dbReference>
<gene>
    <name evidence="1" type="ORF">C7H52_04625</name>
</gene>